<dbReference type="InterPro" id="IPR004328">
    <property type="entry name" value="BRO1_dom"/>
</dbReference>
<keyword evidence="2" id="KW-0175">Coiled coil</keyword>
<organism evidence="7 8">
    <name type="scientific">Nematostella vectensis</name>
    <name type="common">Starlet sea anemone</name>
    <dbReference type="NCBI Taxonomy" id="45351"/>
    <lineage>
        <taxon>Eukaryota</taxon>
        <taxon>Metazoa</taxon>
        <taxon>Cnidaria</taxon>
        <taxon>Anthozoa</taxon>
        <taxon>Hexacorallia</taxon>
        <taxon>Actiniaria</taxon>
        <taxon>Edwardsiidae</taxon>
        <taxon>Nematostella</taxon>
    </lineage>
</organism>
<dbReference type="PROSITE" id="PS50106">
    <property type="entry name" value="PDZ"/>
    <property type="match status" value="1"/>
</dbReference>
<dbReference type="Gene3D" id="2.30.42.10">
    <property type="match status" value="2"/>
</dbReference>
<gene>
    <name evidence="7" type="ORF">NEMVEDRAFT_v1g215218</name>
</gene>
<dbReference type="SMART" id="SM01041">
    <property type="entry name" value="BRO1"/>
    <property type="match status" value="1"/>
</dbReference>
<dbReference type="PROSITE" id="PS51180">
    <property type="entry name" value="BRO1"/>
    <property type="match status" value="1"/>
</dbReference>
<dbReference type="SMART" id="SM00228">
    <property type="entry name" value="PDZ"/>
    <property type="match status" value="1"/>
</dbReference>
<feature type="region of interest" description="Disordered" evidence="3">
    <location>
        <begin position="656"/>
        <end position="714"/>
    </location>
</feature>
<dbReference type="InterPro" id="IPR047138">
    <property type="entry name" value="RHPN1_2"/>
</dbReference>
<dbReference type="STRING" id="45351.A7SP33"/>
<dbReference type="Gene3D" id="1.25.40.280">
    <property type="entry name" value="alix/aip1 like domains"/>
    <property type="match status" value="1"/>
</dbReference>
<dbReference type="CDD" id="cd11624">
    <property type="entry name" value="HR1_Rhophilin"/>
    <property type="match status" value="1"/>
</dbReference>
<dbReference type="PANTHER" id="PTHR23031">
    <property type="entry name" value="RHOPHILIN"/>
    <property type="match status" value="1"/>
</dbReference>
<dbReference type="InterPro" id="IPR041489">
    <property type="entry name" value="PDZ_6"/>
</dbReference>
<dbReference type="Pfam" id="PF03097">
    <property type="entry name" value="BRO1"/>
    <property type="match status" value="1"/>
</dbReference>
<evidence type="ECO:0000256" key="1">
    <source>
        <dbReference type="ARBA" id="ARBA00010369"/>
    </source>
</evidence>
<dbReference type="GO" id="GO:0007165">
    <property type="term" value="P:signal transduction"/>
    <property type="evidence" value="ECO:0007669"/>
    <property type="project" value="InterPro"/>
</dbReference>
<dbReference type="InterPro" id="IPR001478">
    <property type="entry name" value="PDZ"/>
</dbReference>
<dbReference type="InterPro" id="IPR036034">
    <property type="entry name" value="PDZ_sf"/>
</dbReference>
<comment type="similarity">
    <text evidence="1">Belongs to the RHPN family.</text>
</comment>
<evidence type="ECO:0000259" key="6">
    <source>
        <dbReference type="PROSITE" id="PS51860"/>
    </source>
</evidence>
<evidence type="ECO:0000256" key="3">
    <source>
        <dbReference type="SAM" id="MobiDB-lite"/>
    </source>
</evidence>
<evidence type="ECO:0000313" key="8">
    <source>
        <dbReference type="Proteomes" id="UP000001593"/>
    </source>
</evidence>
<feature type="compositionally biased region" description="Basic and acidic residues" evidence="3">
    <location>
        <begin position="696"/>
        <end position="714"/>
    </location>
</feature>
<dbReference type="InterPro" id="IPR036274">
    <property type="entry name" value="HR1_rpt_sf"/>
</dbReference>
<feature type="domain" description="REM-1" evidence="6">
    <location>
        <begin position="45"/>
        <end position="122"/>
    </location>
</feature>
<dbReference type="PhylomeDB" id="A7SP33"/>
<accession>A7SP33</accession>
<dbReference type="Pfam" id="PF02185">
    <property type="entry name" value="HR1"/>
    <property type="match status" value="1"/>
</dbReference>
<dbReference type="InParanoid" id="A7SP33"/>
<dbReference type="CDD" id="cd09244">
    <property type="entry name" value="BRO1_Rhophilin"/>
    <property type="match status" value="1"/>
</dbReference>
<dbReference type="AlphaFoldDB" id="A7SP33"/>
<name>A7SP33_NEMVE</name>
<evidence type="ECO:0000313" key="7">
    <source>
        <dbReference type="EMBL" id="EDO34525.1"/>
    </source>
</evidence>
<dbReference type="SMART" id="SM00742">
    <property type="entry name" value="Hr1"/>
    <property type="match status" value="1"/>
</dbReference>
<proteinExistence type="inferred from homology"/>
<dbReference type="HOGENOM" id="CLU_006514_1_0_1"/>
<sequence length="714" mass="80443">MASKGQFENTSNTEQETVSTTNPVTKKRRSHGTVARVLRENENAAVYRESGRWQLQHKRQALNRKIHKQTKLRDGAENLIKALKSTNDRKLKHAARMELSFASFQLDQLQEELEGINCSLDVYQFDGTMEKQVPMIPLGLRETQDVDFCSQFKEFLQDHYDEDPEKYTEEFARYRKLRKTMCNPSRDKDGILSLYEYYNQMYFVERKFFPKRGSMAVYFHWYDAMTGLPKVQRSAAFEKASVMFNIGALWSQIGTKQDRGTAEGVEEACMAFQKAAGAFRFIRDNFMNSPSVDMTQDTLEALIPLMLVQAQACMWEKRRLLHDDVDGFQECIQAGQECAEISQGYKRVQLLMNSGICMDSIPTAWRNLVKIMSAHYKALSHYHTAAGLLQCPAGETSGLHEMLSSLYISDMDSGPKRKKQAKAHLHAALRHHEEAMRARQVCRFCRRVLSLHKVLTVARDMSTNKLVGMEEEDDFDAPLAPTPVKAYVRQKAFPISPEFHMAPVEDLFYKLGPVHIFNAENTLGASRTVTIHRENGSFGFSVIGSAPMIIQSIDDQGAAWVSNDQEAAWVIDDQEAAWVIDDQRPFWVIDSQGAASEAGVQVGDIVIGVNGEDVKWGEHHDVVETIRHMTEHVTLQVITPHSLKDVAAHCDLKVVKSDSGSSCNDKSSVSSQGSSSSLSLQPSSSSNDSEGSPKTQIKEENTLSPLLKDKENLC</sequence>
<dbReference type="PANTHER" id="PTHR23031:SF15">
    <property type="entry name" value="LD12055P"/>
    <property type="match status" value="1"/>
</dbReference>
<dbReference type="PROSITE" id="PS51860">
    <property type="entry name" value="REM_1"/>
    <property type="match status" value="1"/>
</dbReference>
<keyword evidence="8" id="KW-1185">Reference proteome</keyword>
<dbReference type="Gene3D" id="1.10.287.160">
    <property type="entry name" value="HR1 repeat"/>
    <property type="match status" value="1"/>
</dbReference>
<feature type="domain" description="PDZ" evidence="4">
    <location>
        <begin position="528"/>
        <end position="641"/>
    </location>
</feature>
<evidence type="ECO:0000259" key="5">
    <source>
        <dbReference type="PROSITE" id="PS51180"/>
    </source>
</evidence>
<feature type="domain" description="BRO1" evidence="5">
    <location>
        <begin position="134"/>
        <end position="514"/>
    </location>
</feature>
<dbReference type="eggNOG" id="KOG2220">
    <property type="taxonomic scope" value="Eukaryota"/>
</dbReference>
<dbReference type="InterPro" id="IPR011072">
    <property type="entry name" value="HR1_rho-bd"/>
</dbReference>
<evidence type="ECO:0000259" key="4">
    <source>
        <dbReference type="PROSITE" id="PS50106"/>
    </source>
</evidence>
<dbReference type="Pfam" id="PF17820">
    <property type="entry name" value="PDZ_6"/>
    <property type="match status" value="1"/>
</dbReference>
<feature type="compositionally biased region" description="Low complexity" evidence="3">
    <location>
        <begin position="657"/>
        <end position="692"/>
    </location>
</feature>
<dbReference type="InterPro" id="IPR038499">
    <property type="entry name" value="BRO1_sf"/>
</dbReference>
<protein>
    <recommendedName>
        <fullName evidence="9">Rhophilin</fullName>
    </recommendedName>
</protein>
<dbReference type="Proteomes" id="UP000001593">
    <property type="component" value="Unassembled WGS sequence"/>
</dbReference>
<dbReference type="EMBL" id="DS469727">
    <property type="protein sequence ID" value="EDO34525.1"/>
    <property type="molecule type" value="Genomic_DNA"/>
</dbReference>
<dbReference type="GO" id="GO:0051497">
    <property type="term" value="P:negative regulation of stress fiber assembly"/>
    <property type="evidence" value="ECO:0000318"/>
    <property type="project" value="GO_Central"/>
</dbReference>
<evidence type="ECO:0008006" key="9">
    <source>
        <dbReference type="Google" id="ProtNLM"/>
    </source>
</evidence>
<feature type="region of interest" description="Disordered" evidence="3">
    <location>
        <begin position="1"/>
        <end position="33"/>
    </location>
</feature>
<reference evidence="7 8" key="1">
    <citation type="journal article" date="2007" name="Science">
        <title>Sea anemone genome reveals ancestral eumetazoan gene repertoire and genomic organization.</title>
        <authorList>
            <person name="Putnam N.H."/>
            <person name="Srivastava M."/>
            <person name="Hellsten U."/>
            <person name="Dirks B."/>
            <person name="Chapman J."/>
            <person name="Salamov A."/>
            <person name="Terry A."/>
            <person name="Shapiro H."/>
            <person name="Lindquist E."/>
            <person name="Kapitonov V.V."/>
            <person name="Jurka J."/>
            <person name="Genikhovich G."/>
            <person name="Grigoriev I.V."/>
            <person name="Lucas S.M."/>
            <person name="Steele R.E."/>
            <person name="Finnerty J.R."/>
            <person name="Technau U."/>
            <person name="Martindale M.Q."/>
            <person name="Rokhsar D.S."/>
        </authorList>
    </citation>
    <scope>NUCLEOTIDE SEQUENCE [LARGE SCALE GENOMIC DNA]</scope>
    <source>
        <strain evidence="8">CH2 X CH6</strain>
    </source>
</reference>
<dbReference type="SUPFAM" id="SSF46585">
    <property type="entry name" value="HR1 repeat"/>
    <property type="match status" value="1"/>
</dbReference>
<evidence type="ECO:0000256" key="2">
    <source>
        <dbReference type="PROSITE-ProRule" id="PRU01207"/>
    </source>
</evidence>
<dbReference type="OMA" id="PPVHDYM"/>
<feature type="compositionally biased region" description="Polar residues" evidence="3">
    <location>
        <begin position="1"/>
        <end position="24"/>
    </location>
</feature>
<dbReference type="SUPFAM" id="SSF50156">
    <property type="entry name" value="PDZ domain-like"/>
    <property type="match status" value="1"/>
</dbReference>